<dbReference type="EMBL" id="BARW01013650">
    <property type="protein sequence ID" value="GAI82185.1"/>
    <property type="molecule type" value="Genomic_DNA"/>
</dbReference>
<protein>
    <submittedName>
        <fullName evidence="1">Uncharacterized protein</fullName>
    </submittedName>
</protein>
<name>X1T3J2_9ZZZZ</name>
<organism evidence="1">
    <name type="scientific">marine sediment metagenome</name>
    <dbReference type="NCBI Taxonomy" id="412755"/>
    <lineage>
        <taxon>unclassified sequences</taxon>
        <taxon>metagenomes</taxon>
        <taxon>ecological metagenomes</taxon>
    </lineage>
</organism>
<feature type="non-terminal residue" evidence="1">
    <location>
        <position position="1"/>
    </location>
</feature>
<dbReference type="AlphaFoldDB" id="X1T3J2"/>
<sequence>NVNDIRRQVAREALRPVAGDPSPHAPPDVDHAAAGVELQAALDHIGGVVRSYIDQHFQENPNEHQ</sequence>
<reference evidence="1" key="1">
    <citation type="journal article" date="2014" name="Front. Microbiol.">
        <title>High frequency of phylogenetically diverse reductive dehalogenase-homologous genes in deep subseafloor sedimentary metagenomes.</title>
        <authorList>
            <person name="Kawai M."/>
            <person name="Futagami T."/>
            <person name="Toyoda A."/>
            <person name="Takaki Y."/>
            <person name="Nishi S."/>
            <person name="Hori S."/>
            <person name="Arai W."/>
            <person name="Tsubouchi T."/>
            <person name="Morono Y."/>
            <person name="Uchiyama I."/>
            <person name="Ito T."/>
            <person name="Fujiyama A."/>
            <person name="Inagaki F."/>
            <person name="Takami H."/>
        </authorList>
    </citation>
    <scope>NUCLEOTIDE SEQUENCE</scope>
    <source>
        <strain evidence="1">Expedition CK06-06</strain>
    </source>
</reference>
<proteinExistence type="predicted"/>
<gene>
    <name evidence="1" type="ORF">S12H4_24857</name>
</gene>
<comment type="caution">
    <text evidence="1">The sequence shown here is derived from an EMBL/GenBank/DDBJ whole genome shotgun (WGS) entry which is preliminary data.</text>
</comment>
<accession>X1T3J2</accession>
<evidence type="ECO:0000313" key="1">
    <source>
        <dbReference type="EMBL" id="GAI82185.1"/>
    </source>
</evidence>